<dbReference type="EMBL" id="MLJW01000282">
    <property type="protein sequence ID" value="OIQ90701.1"/>
    <property type="molecule type" value="Genomic_DNA"/>
</dbReference>
<sequence>MTPATPSVSVIFPTYNRSGVVRTTIEHVLAQDYPRDRLEILVADSSSDDTPEMVRGVAAEADLPVRLVSSDERLPAVKRNQALRAATGDLAIFLNDDVWVRPDFVRTHVAVHARHLDPVAVVGLVEQSTRMPRDPFTDWYRPFAYAEIADRAGQEVSYRHHWSMNLSVPRRVMLDRNLVFHEDWAEIGHEDVELGYRWSRAGYRIIYEPRAWGEHFHPHDLASACRLQESIGRGLRDLEVLIPEADLLERYGVLTRSASPSRKVRMAARVALFNSFTVPIVQHRLESLERRSRLAEWTYWKVMLHHTQQAYRTAAPRHPVPVPTLPVAGGEP</sequence>
<proteinExistence type="predicted"/>
<dbReference type="CDD" id="cd00761">
    <property type="entry name" value="Glyco_tranf_GTA_type"/>
    <property type="match status" value="1"/>
</dbReference>
<dbReference type="SUPFAM" id="SSF53448">
    <property type="entry name" value="Nucleotide-diphospho-sugar transferases"/>
    <property type="match status" value="1"/>
</dbReference>
<dbReference type="InterPro" id="IPR001173">
    <property type="entry name" value="Glyco_trans_2-like"/>
</dbReference>
<gene>
    <name evidence="3" type="primary">epsH_7</name>
    <name evidence="3" type="ORF">GALL_273640</name>
</gene>
<keyword evidence="3" id="KW-0328">Glycosyltransferase</keyword>
<evidence type="ECO:0000256" key="1">
    <source>
        <dbReference type="SAM" id="MobiDB-lite"/>
    </source>
</evidence>
<comment type="caution">
    <text evidence="3">The sequence shown here is derived from an EMBL/GenBank/DDBJ whole genome shotgun (WGS) entry which is preliminary data.</text>
</comment>
<feature type="region of interest" description="Disordered" evidence="1">
    <location>
        <begin position="313"/>
        <end position="332"/>
    </location>
</feature>
<dbReference type="Pfam" id="PF00535">
    <property type="entry name" value="Glycos_transf_2"/>
    <property type="match status" value="1"/>
</dbReference>
<accession>A0A1J5RRM1</accession>
<dbReference type="InterPro" id="IPR029044">
    <property type="entry name" value="Nucleotide-diphossugar_trans"/>
</dbReference>
<dbReference type="EC" id="2.4.-.-" evidence="3"/>
<dbReference type="AlphaFoldDB" id="A0A1J5RRM1"/>
<organism evidence="3">
    <name type="scientific">mine drainage metagenome</name>
    <dbReference type="NCBI Taxonomy" id="410659"/>
    <lineage>
        <taxon>unclassified sequences</taxon>
        <taxon>metagenomes</taxon>
        <taxon>ecological metagenomes</taxon>
    </lineage>
</organism>
<evidence type="ECO:0000313" key="3">
    <source>
        <dbReference type="EMBL" id="OIQ90701.1"/>
    </source>
</evidence>
<name>A0A1J5RRM1_9ZZZZ</name>
<protein>
    <submittedName>
        <fullName evidence="3">Putative glycosyltransferase EpsH</fullName>
        <ecNumber evidence="3">2.4.-.-</ecNumber>
    </submittedName>
</protein>
<evidence type="ECO:0000259" key="2">
    <source>
        <dbReference type="Pfam" id="PF00535"/>
    </source>
</evidence>
<dbReference type="GO" id="GO:0016757">
    <property type="term" value="F:glycosyltransferase activity"/>
    <property type="evidence" value="ECO:0007669"/>
    <property type="project" value="UniProtKB-KW"/>
</dbReference>
<dbReference type="Gene3D" id="3.90.550.10">
    <property type="entry name" value="Spore Coat Polysaccharide Biosynthesis Protein SpsA, Chain A"/>
    <property type="match status" value="1"/>
</dbReference>
<feature type="domain" description="Glycosyltransferase 2-like" evidence="2">
    <location>
        <begin position="9"/>
        <end position="137"/>
    </location>
</feature>
<reference evidence="3" key="1">
    <citation type="submission" date="2016-10" db="EMBL/GenBank/DDBJ databases">
        <title>Sequence of Gallionella enrichment culture.</title>
        <authorList>
            <person name="Poehlein A."/>
            <person name="Muehling M."/>
            <person name="Daniel R."/>
        </authorList>
    </citation>
    <scope>NUCLEOTIDE SEQUENCE</scope>
</reference>
<dbReference type="PANTHER" id="PTHR43685">
    <property type="entry name" value="GLYCOSYLTRANSFERASE"/>
    <property type="match status" value="1"/>
</dbReference>
<dbReference type="InterPro" id="IPR050834">
    <property type="entry name" value="Glycosyltransf_2"/>
</dbReference>
<keyword evidence="3" id="KW-0808">Transferase</keyword>
<dbReference type="PANTHER" id="PTHR43685:SF3">
    <property type="entry name" value="SLR2126 PROTEIN"/>
    <property type="match status" value="1"/>
</dbReference>